<evidence type="ECO:0000313" key="2">
    <source>
        <dbReference type="EMBL" id="CDW85203.1"/>
    </source>
</evidence>
<feature type="region of interest" description="Disordered" evidence="1">
    <location>
        <begin position="1"/>
        <end position="27"/>
    </location>
</feature>
<keyword evidence="3" id="KW-1185">Reference proteome</keyword>
<feature type="compositionally biased region" description="Basic and acidic residues" evidence="1">
    <location>
        <begin position="64"/>
        <end position="77"/>
    </location>
</feature>
<sequence length="617" mass="72233">MLIPSEEQTTLEVNISDTKQNHSPQYTSKFNIQIKKVKTFKSHKKEKQPKKKLEILSDILSRTDQDYQSKEDQKDEEYYMSENESPKTRNLLSKKKSKVELLKDMTEYNFAPWDQDSPRRFIHIMGSTQKANQSNIKTLQGSPIKDVKQSPTKEFGIRIQPSISPAKSPTRAEKRENQLESVEKKLHSSQKRLKTASPETRRLLQSSLQQQRPSSPLKINLVSIENQSKCKHQSVLRLKQVYSQNKVKQTRLRDLHYQGASTTDLPSQIQNNQLGQLQFQSLGSLSNPQIMKNQHSEFLNTRRESPRDQQILFKQANDLRQKILAKLIKERMGVSKFPREPLELSGKQFQSFQQKLNQQQENNPAQSQCTDNKENEQTHDDSDQTEKTQDQMLKQVHEICRKGVLQLNPNQSVLRKTIQRYYKNQEKLKNDDLIKMVQDKRDLELQSLAITQGELSPMCITNFNDDMRSNSSRRVIQQPGFNQIIKKNNSHALLIKQRQGQKVNYRDIDRKLLLESKEFKQSANTQRIFIQQRRSEIESQSQIRQTQSRMLQERNTSLNAKKKFMQILDEIKMKLENGSGTELKQAQNQEFDQDHQMQKNHSLVLPMLNNKKIRQKV</sequence>
<organism evidence="2 3">
    <name type="scientific">Stylonychia lemnae</name>
    <name type="common">Ciliate</name>
    <dbReference type="NCBI Taxonomy" id="5949"/>
    <lineage>
        <taxon>Eukaryota</taxon>
        <taxon>Sar</taxon>
        <taxon>Alveolata</taxon>
        <taxon>Ciliophora</taxon>
        <taxon>Intramacronucleata</taxon>
        <taxon>Spirotrichea</taxon>
        <taxon>Stichotrichia</taxon>
        <taxon>Sporadotrichida</taxon>
        <taxon>Oxytrichidae</taxon>
        <taxon>Stylonychinae</taxon>
        <taxon>Stylonychia</taxon>
    </lineage>
</organism>
<name>A0A078AWL9_STYLE</name>
<feature type="compositionally biased region" description="Basic and acidic residues" evidence="1">
    <location>
        <begin position="170"/>
        <end position="186"/>
    </location>
</feature>
<reference evidence="2 3" key="1">
    <citation type="submission" date="2014-06" db="EMBL/GenBank/DDBJ databases">
        <authorList>
            <person name="Swart Estienne"/>
        </authorList>
    </citation>
    <scope>NUCLEOTIDE SEQUENCE [LARGE SCALE GENOMIC DNA]</scope>
    <source>
        <strain evidence="2 3">130c</strain>
    </source>
</reference>
<dbReference type="InParanoid" id="A0A078AWL9"/>
<accession>A0A078AWL9</accession>
<proteinExistence type="predicted"/>
<feature type="region of interest" description="Disordered" evidence="1">
    <location>
        <begin position="64"/>
        <end position="92"/>
    </location>
</feature>
<feature type="compositionally biased region" description="Basic and acidic residues" evidence="1">
    <location>
        <begin position="371"/>
        <end position="390"/>
    </location>
</feature>
<dbReference type="EMBL" id="CCKQ01013531">
    <property type="protein sequence ID" value="CDW85203.1"/>
    <property type="molecule type" value="Genomic_DNA"/>
</dbReference>
<feature type="compositionally biased region" description="Polar residues" evidence="1">
    <location>
        <begin position="361"/>
        <end position="370"/>
    </location>
</feature>
<evidence type="ECO:0000256" key="1">
    <source>
        <dbReference type="SAM" id="MobiDB-lite"/>
    </source>
</evidence>
<dbReference type="Proteomes" id="UP000039865">
    <property type="component" value="Unassembled WGS sequence"/>
</dbReference>
<feature type="compositionally biased region" description="Low complexity" evidence="1">
    <location>
        <begin position="351"/>
        <end position="360"/>
    </location>
</feature>
<feature type="compositionally biased region" description="Low complexity" evidence="1">
    <location>
        <begin position="203"/>
        <end position="214"/>
    </location>
</feature>
<dbReference type="AlphaFoldDB" id="A0A078AWL9"/>
<evidence type="ECO:0000313" key="3">
    <source>
        <dbReference type="Proteomes" id="UP000039865"/>
    </source>
</evidence>
<feature type="region of interest" description="Disordered" evidence="1">
    <location>
        <begin position="159"/>
        <end position="214"/>
    </location>
</feature>
<gene>
    <name evidence="2" type="primary">Contig16547.g17624</name>
    <name evidence="2" type="ORF">STYLEM_14276</name>
</gene>
<feature type="region of interest" description="Disordered" evidence="1">
    <location>
        <begin position="351"/>
        <end position="390"/>
    </location>
</feature>
<protein>
    <submittedName>
        <fullName evidence="2">Uncharacterized protein</fullName>
    </submittedName>
</protein>